<gene>
    <name evidence="2" type="ORF">ACFSC0_06920</name>
</gene>
<keyword evidence="3" id="KW-1185">Reference proteome</keyword>
<evidence type="ECO:0000313" key="3">
    <source>
        <dbReference type="Proteomes" id="UP001597237"/>
    </source>
</evidence>
<keyword evidence="1" id="KW-0732">Signal</keyword>
<reference evidence="3" key="1">
    <citation type="journal article" date="2019" name="Int. J. Syst. Evol. Microbiol.">
        <title>The Global Catalogue of Microorganisms (GCM) 10K type strain sequencing project: providing services to taxonomists for standard genome sequencing and annotation.</title>
        <authorList>
            <consortium name="The Broad Institute Genomics Platform"/>
            <consortium name="The Broad Institute Genome Sequencing Center for Infectious Disease"/>
            <person name="Wu L."/>
            <person name="Ma J."/>
        </authorList>
    </citation>
    <scope>NUCLEOTIDE SEQUENCE [LARGE SCALE GENOMIC DNA]</scope>
    <source>
        <strain evidence="3">DFY28</strain>
    </source>
</reference>
<feature type="signal peptide" evidence="1">
    <location>
        <begin position="1"/>
        <end position="20"/>
    </location>
</feature>
<organism evidence="2 3">
    <name type="scientific">Phenylobacterium terrae</name>
    <dbReference type="NCBI Taxonomy" id="2665495"/>
    <lineage>
        <taxon>Bacteria</taxon>
        <taxon>Pseudomonadati</taxon>
        <taxon>Pseudomonadota</taxon>
        <taxon>Alphaproteobacteria</taxon>
        <taxon>Caulobacterales</taxon>
        <taxon>Caulobacteraceae</taxon>
        <taxon>Phenylobacterium</taxon>
    </lineage>
</organism>
<comment type="caution">
    <text evidence="2">The sequence shown here is derived from an EMBL/GenBank/DDBJ whole genome shotgun (WGS) entry which is preliminary data.</text>
</comment>
<dbReference type="Gene3D" id="2.40.128.640">
    <property type="match status" value="1"/>
</dbReference>
<protein>
    <submittedName>
        <fullName evidence="2">Copper resistance protein NlpE N-terminal domain-containing protein</fullName>
    </submittedName>
</protein>
<evidence type="ECO:0000313" key="2">
    <source>
        <dbReference type="EMBL" id="MFD1783120.1"/>
    </source>
</evidence>
<sequence length="146" mass="15454">MKPLLAALTAVALTAACAPAAPPETAEAPAAAASADPAAPQVGTYEGVLPCADCPGIRTRLTLEGPPGHRYRLERTYLERSPEPFVEEGVYYILRGSAADPDATVFELGADSGEYFQRTGPDELVKLDREMAPIASSANLSLRRVR</sequence>
<accession>A0ABW4MZ68</accession>
<dbReference type="Proteomes" id="UP001597237">
    <property type="component" value="Unassembled WGS sequence"/>
</dbReference>
<proteinExistence type="predicted"/>
<dbReference type="Pfam" id="PF04170">
    <property type="entry name" value="NlpE"/>
    <property type="match status" value="1"/>
</dbReference>
<name>A0ABW4MZ68_9CAUL</name>
<evidence type="ECO:0000256" key="1">
    <source>
        <dbReference type="SAM" id="SignalP"/>
    </source>
</evidence>
<feature type="chain" id="PRO_5047069620" evidence="1">
    <location>
        <begin position="21"/>
        <end position="146"/>
    </location>
</feature>
<dbReference type="PROSITE" id="PS51257">
    <property type="entry name" value="PROKAR_LIPOPROTEIN"/>
    <property type="match status" value="1"/>
</dbReference>
<dbReference type="InterPro" id="IPR007298">
    <property type="entry name" value="Cu-R_lipoprotein_NlpE"/>
</dbReference>
<dbReference type="EMBL" id="JBHUEY010000001">
    <property type="protein sequence ID" value="MFD1783120.1"/>
    <property type="molecule type" value="Genomic_DNA"/>
</dbReference>
<dbReference type="RefSeq" id="WP_377284268.1">
    <property type="nucleotide sequence ID" value="NZ_JBHRSI010000015.1"/>
</dbReference>